<keyword evidence="10" id="KW-1185">Reference proteome</keyword>
<dbReference type="GO" id="GO:0000977">
    <property type="term" value="F:RNA polymerase II transcription regulatory region sequence-specific DNA binding"/>
    <property type="evidence" value="ECO:0007669"/>
    <property type="project" value="TreeGrafter"/>
</dbReference>
<feature type="compositionally biased region" description="Polar residues" evidence="7">
    <location>
        <begin position="94"/>
        <end position="108"/>
    </location>
</feature>
<feature type="compositionally biased region" description="Polar residues" evidence="7">
    <location>
        <begin position="312"/>
        <end position="330"/>
    </location>
</feature>
<dbReference type="InterPro" id="IPR009057">
    <property type="entry name" value="Homeodomain-like_sf"/>
</dbReference>
<evidence type="ECO:0000256" key="2">
    <source>
        <dbReference type="ARBA" id="ARBA00023125"/>
    </source>
</evidence>
<dbReference type="SMART" id="SM00389">
    <property type="entry name" value="HOX"/>
    <property type="match status" value="1"/>
</dbReference>
<evidence type="ECO:0000256" key="4">
    <source>
        <dbReference type="ARBA" id="ARBA00023242"/>
    </source>
</evidence>
<feature type="region of interest" description="Disordered" evidence="7">
    <location>
        <begin position="311"/>
        <end position="370"/>
    </location>
</feature>
<dbReference type="PANTHER" id="PTHR24208">
    <property type="entry name" value="LIM/HOMEOBOX PROTEIN LHX"/>
    <property type="match status" value="1"/>
</dbReference>
<dbReference type="eggNOG" id="KOG0849">
    <property type="taxonomic scope" value="Eukaryota"/>
</dbReference>
<evidence type="ECO:0000256" key="7">
    <source>
        <dbReference type="SAM" id="MobiDB-lite"/>
    </source>
</evidence>
<protein>
    <recommendedName>
        <fullName evidence="8">Homeobox domain-containing protein</fullName>
    </recommendedName>
</protein>
<feature type="domain" description="Homeobox" evidence="8">
    <location>
        <begin position="162"/>
        <end position="223"/>
    </location>
</feature>
<dbReference type="OMA" id="PQMSAPH"/>
<dbReference type="STRING" id="675120.N1PHI2"/>
<sequence>MVNERFSLLLSPPSSPRMSDAEAKTAQYYNQYASYPLQNYSALSAQQDHKSRESPTNFCDAARPGLRSYKSVPSSLRHTSTERVDESYGPPSVVSMSSAGQVPTTSGHSAPDSPADQLTPRSDANSARDQQDDDDEVIDIGGDDHDDETENRPMTAAELRAAKRKMKRFRLTHSQTRFLMSEFARQAHPDAAHRERLAREIPGLSARQVQVWFQNRRAKLKRLTTDDRERMMKMRALPADFDTTQALHAPFGAQAPTMGSAVAGMSGYPPYSDSGAVRPLGYDALRRVPDYDQYSQSYGAPSGVSPALSAFTFGSSQPTPEHISPTSAGSGMSPFLLQHQLPYDRRPPGMPPTSHAGYSQQPPLSRPAFPERMGRTLTEHSSSPLRTSLSYSALGSVRSQQPHQFNERQAPFSEHASYAQPRPYSQRSTSGTTASDSGSYGLGFSYTHAPTYQQSEPQQPAAPSNVRQPTATEQFPRSVLPATAYGQYQAYNSSSPTPQYHGYTAQYSQPGIHGDYQPSADQQSAHVQEQSQNHRQTGYQPVPPSTQHYIAGGQQMTISQSPEHGGSAPPPY</sequence>
<feature type="DNA-binding region" description="Homeobox" evidence="5">
    <location>
        <begin position="164"/>
        <end position="224"/>
    </location>
</feature>
<dbReference type="PANTHER" id="PTHR24208:SF166">
    <property type="entry name" value="LIM HOMEOBOX TRANSCRIPTION FACTOR 1 ALPHA, ISOFORM B"/>
    <property type="match status" value="1"/>
</dbReference>
<dbReference type="GO" id="GO:0005634">
    <property type="term" value="C:nucleus"/>
    <property type="evidence" value="ECO:0007669"/>
    <property type="project" value="UniProtKB-SubCell"/>
</dbReference>
<feature type="compositionally biased region" description="Low complexity" evidence="7">
    <location>
        <begin position="453"/>
        <end position="464"/>
    </location>
</feature>
<dbReference type="InterPro" id="IPR050453">
    <property type="entry name" value="LIM_Homeobox_TF"/>
</dbReference>
<evidence type="ECO:0000256" key="6">
    <source>
        <dbReference type="RuleBase" id="RU000682"/>
    </source>
</evidence>
<feature type="region of interest" description="Disordered" evidence="7">
    <location>
        <begin position="453"/>
        <end position="472"/>
    </location>
</feature>
<dbReference type="Pfam" id="PF00046">
    <property type="entry name" value="Homeodomain"/>
    <property type="match status" value="1"/>
</dbReference>
<evidence type="ECO:0000256" key="1">
    <source>
        <dbReference type="ARBA" id="ARBA00004123"/>
    </source>
</evidence>
<accession>N1PHI2</accession>
<keyword evidence="4 5" id="KW-0539">Nucleus</keyword>
<feature type="compositionally biased region" description="Low complexity" evidence="7">
    <location>
        <begin position="428"/>
        <end position="439"/>
    </location>
</feature>
<organism evidence="9 10">
    <name type="scientific">Dothistroma septosporum (strain NZE10 / CBS 128990)</name>
    <name type="common">Red band needle blight fungus</name>
    <name type="synonym">Mycosphaerella pini</name>
    <dbReference type="NCBI Taxonomy" id="675120"/>
    <lineage>
        <taxon>Eukaryota</taxon>
        <taxon>Fungi</taxon>
        <taxon>Dikarya</taxon>
        <taxon>Ascomycota</taxon>
        <taxon>Pezizomycotina</taxon>
        <taxon>Dothideomycetes</taxon>
        <taxon>Dothideomycetidae</taxon>
        <taxon>Mycosphaerellales</taxon>
        <taxon>Mycosphaerellaceae</taxon>
        <taxon>Dothistroma</taxon>
    </lineage>
</organism>
<dbReference type="CDD" id="cd00086">
    <property type="entry name" value="homeodomain"/>
    <property type="match status" value="1"/>
</dbReference>
<comment type="subcellular location">
    <subcellularLocation>
        <location evidence="1 5 6">Nucleus</location>
    </subcellularLocation>
</comment>
<reference evidence="10" key="1">
    <citation type="journal article" date="2012" name="PLoS Genet.">
        <title>The genomes of the fungal plant pathogens Cladosporium fulvum and Dothistroma septosporum reveal adaptation to different hosts and lifestyles but also signatures of common ancestry.</title>
        <authorList>
            <person name="de Wit P.J.G.M."/>
            <person name="van der Burgt A."/>
            <person name="Oekmen B."/>
            <person name="Stergiopoulos I."/>
            <person name="Abd-Elsalam K.A."/>
            <person name="Aerts A.L."/>
            <person name="Bahkali A.H."/>
            <person name="Beenen H.G."/>
            <person name="Chettri P."/>
            <person name="Cox M.P."/>
            <person name="Datema E."/>
            <person name="de Vries R.P."/>
            <person name="Dhillon B."/>
            <person name="Ganley A.R."/>
            <person name="Griffiths S.A."/>
            <person name="Guo Y."/>
            <person name="Hamelin R.C."/>
            <person name="Henrissat B."/>
            <person name="Kabir M.S."/>
            <person name="Jashni M.K."/>
            <person name="Kema G."/>
            <person name="Klaubauf S."/>
            <person name="Lapidus A."/>
            <person name="Levasseur A."/>
            <person name="Lindquist E."/>
            <person name="Mehrabi R."/>
            <person name="Ohm R.A."/>
            <person name="Owen T.J."/>
            <person name="Salamov A."/>
            <person name="Schwelm A."/>
            <person name="Schijlen E."/>
            <person name="Sun H."/>
            <person name="van den Burg H.A."/>
            <person name="van Ham R.C.H.J."/>
            <person name="Zhang S."/>
            <person name="Goodwin S.B."/>
            <person name="Grigoriev I.V."/>
            <person name="Collemare J."/>
            <person name="Bradshaw R.E."/>
        </authorList>
    </citation>
    <scope>NUCLEOTIDE SEQUENCE [LARGE SCALE GENOMIC DNA]</scope>
    <source>
        <strain evidence="10">NZE10 / CBS 128990</strain>
    </source>
</reference>
<dbReference type="GO" id="GO:0000981">
    <property type="term" value="F:DNA-binding transcription factor activity, RNA polymerase II-specific"/>
    <property type="evidence" value="ECO:0007669"/>
    <property type="project" value="TreeGrafter"/>
</dbReference>
<feature type="region of interest" description="Disordered" evidence="7">
    <location>
        <begin position="490"/>
        <end position="572"/>
    </location>
</feature>
<feature type="region of interest" description="Disordered" evidence="7">
    <location>
        <begin position="43"/>
        <end position="153"/>
    </location>
</feature>
<dbReference type="EMBL" id="KB446542">
    <property type="protein sequence ID" value="EME41827.1"/>
    <property type="molecule type" value="Genomic_DNA"/>
</dbReference>
<gene>
    <name evidence="9" type="ORF">DOTSEDRAFT_74027</name>
</gene>
<dbReference type="AlphaFoldDB" id="N1PHI2"/>
<feature type="compositionally biased region" description="Polar residues" evidence="7">
    <location>
        <begin position="119"/>
        <end position="128"/>
    </location>
</feature>
<dbReference type="PROSITE" id="PS50071">
    <property type="entry name" value="HOMEOBOX_2"/>
    <property type="match status" value="1"/>
</dbReference>
<evidence type="ECO:0000313" key="10">
    <source>
        <dbReference type="Proteomes" id="UP000016933"/>
    </source>
</evidence>
<keyword evidence="2 5" id="KW-0238">DNA-binding</keyword>
<name>N1PHI2_DOTSN</name>
<feature type="region of interest" description="Disordered" evidence="7">
    <location>
        <begin position="394"/>
        <end position="447"/>
    </location>
</feature>
<dbReference type="HOGENOM" id="CLU_032566_0_0_1"/>
<feature type="region of interest" description="Disordered" evidence="7">
    <location>
        <begin position="1"/>
        <end position="22"/>
    </location>
</feature>
<feature type="compositionally biased region" description="Polar residues" evidence="7">
    <location>
        <begin position="519"/>
        <end position="539"/>
    </location>
</feature>
<evidence type="ECO:0000256" key="3">
    <source>
        <dbReference type="ARBA" id="ARBA00023155"/>
    </source>
</evidence>
<dbReference type="SUPFAM" id="SSF46689">
    <property type="entry name" value="Homeodomain-like"/>
    <property type="match status" value="1"/>
</dbReference>
<dbReference type="OrthoDB" id="6159439at2759"/>
<evidence type="ECO:0000259" key="8">
    <source>
        <dbReference type="PROSITE" id="PS50071"/>
    </source>
</evidence>
<keyword evidence="3 5" id="KW-0371">Homeobox</keyword>
<evidence type="ECO:0000256" key="5">
    <source>
        <dbReference type="PROSITE-ProRule" id="PRU00108"/>
    </source>
</evidence>
<dbReference type="Gene3D" id="1.10.10.60">
    <property type="entry name" value="Homeodomain-like"/>
    <property type="match status" value="1"/>
</dbReference>
<dbReference type="Proteomes" id="UP000016933">
    <property type="component" value="Unassembled WGS sequence"/>
</dbReference>
<proteinExistence type="predicted"/>
<dbReference type="InterPro" id="IPR001356">
    <property type="entry name" value="HD"/>
</dbReference>
<reference evidence="9 10" key="2">
    <citation type="journal article" date="2012" name="PLoS Pathog.">
        <title>Diverse lifestyles and strategies of plant pathogenesis encoded in the genomes of eighteen Dothideomycetes fungi.</title>
        <authorList>
            <person name="Ohm R.A."/>
            <person name="Feau N."/>
            <person name="Henrissat B."/>
            <person name="Schoch C.L."/>
            <person name="Horwitz B.A."/>
            <person name="Barry K.W."/>
            <person name="Condon B.J."/>
            <person name="Copeland A.C."/>
            <person name="Dhillon B."/>
            <person name="Glaser F."/>
            <person name="Hesse C.N."/>
            <person name="Kosti I."/>
            <person name="LaButti K."/>
            <person name="Lindquist E.A."/>
            <person name="Lucas S."/>
            <person name="Salamov A.A."/>
            <person name="Bradshaw R.E."/>
            <person name="Ciuffetti L."/>
            <person name="Hamelin R.C."/>
            <person name="Kema G.H.J."/>
            <person name="Lawrence C."/>
            <person name="Scott J.A."/>
            <person name="Spatafora J.W."/>
            <person name="Turgeon B.G."/>
            <person name="de Wit P.J.G.M."/>
            <person name="Zhong S."/>
            <person name="Goodwin S.B."/>
            <person name="Grigoriev I.V."/>
        </authorList>
    </citation>
    <scope>NUCLEOTIDE SEQUENCE [LARGE SCALE GENOMIC DNA]</scope>
    <source>
        <strain evidence="10">NZE10 / CBS 128990</strain>
    </source>
</reference>
<evidence type="ECO:0000313" key="9">
    <source>
        <dbReference type="EMBL" id="EME41827.1"/>
    </source>
</evidence>